<dbReference type="RefSeq" id="XP_005717081.1">
    <property type="nucleotide sequence ID" value="XM_005717024.1"/>
</dbReference>
<reference evidence="2" key="1">
    <citation type="journal article" date="2013" name="Proc. Natl. Acad. Sci. U.S.A.">
        <title>Genome structure and metabolic features in the red seaweed Chondrus crispus shed light on evolution of the Archaeplastida.</title>
        <authorList>
            <person name="Collen J."/>
            <person name="Porcel B."/>
            <person name="Carre W."/>
            <person name="Ball S.G."/>
            <person name="Chaparro C."/>
            <person name="Tonon T."/>
            <person name="Barbeyron T."/>
            <person name="Michel G."/>
            <person name="Noel B."/>
            <person name="Valentin K."/>
            <person name="Elias M."/>
            <person name="Artiguenave F."/>
            <person name="Arun A."/>
            <person name="Aury J.M."/>
            <person name="Barbosa-Neto J.F."/>
            <person name="Bothwell J.H."/>
            <person name="Bouget F.Y."/>
            <person name="Brillet L."/>
            <person name="Cabello-Hurtado F."/>
            <person name="Capella-Gutierrez S."/>
            <person name="Charrier B."/>
            <person name="Cladiere L."/>
            <person name="Cock J.M."/>
            <person name="Coelho S.M."/>
            <person name="Colleoni C."/>
            <person name="Czjzek M."/>
            <person name="Da Silva C."/>
            <person name="Delage L."/>
            <person name="Denoeud F."/>
            <person name="Deschamps P."/>
            <person name="Dittami S.M."/>
            <person name="Gabaldon T."/>
            <person name="Gachon C.M."/>
            <person name="Groisillier A."/>
            <person name="Herve C."/>
            <person name="Jabbari K."/>
            <person name="Katinka M."/>
            <person name="Kloareg B."/>
            <person name="Kowalczyk N."/>
            <person name="Labadie K."/>
            <person name="Leblanc C."/>
            <person name="Lopez P.J."/>
            <person name="McLachlan D.H."/>
            <person name="Meslet-Cladiere L."/>
            <person name="Moustafa A."/>
            <person name="Nehr Z."/>
            <person name="Nyvall Collen P."/>
            <person name="Panaud O."/>
            <person name="Partensky F."/>
            <person name="Poulain J."/>
            <person name="Rensing S.A."/>
            <person name="Rousvoal S."/>
            <person name="Samson G."/>
            <person name="Symeonidi A."/>
            <person name="Weissenbach J."/>
            <person name="Zambounis A."/>
            <person name="Wincker P."/>
            <person name="Boyen C."/>
        </authorList>
    </citation>
    <scope>NUCLEOTIDE SEQUENCE [LARGE SCALE GENOMIC DNA]</scope>
    <source>
        <strain evidence="2">cv. Stackhouse</strain>
    </source>
</reference>
<dbReference type="SUPFAM" id="SSF53474">
    <property type="entry name" value="alpha/beta-Hydrolases"/>
    <property type="match status" value="1"/>
</dbReference>
<keyword evidence="2" id="KW-1185">Reference proteome</keyword>
<proteinExistence type="predicted"/>
<organism evidence="1 2">
    <name type="scientific">Chondrus crispus</name>
    <name type="common">Carrageen Irish moss</name>
    <name type="synonym">Polymorpha crispa</name>
    <dbReference type="NCBI Taxonomy" id="2769"/>
    <lineage>
        <taxon>Eukaryota</taxon>
        <taxon>Rhodophyta</taxon>
        <taxon>Florideophyceae</taxon>
        <taxon>Rhodymeniophycidae</taxon>
        <taxon>Gigartinales</taxon>
        <taxon>Gigartinaceae</taxon>
        <taxon>Chondrus</taxon>
    </lineage>
</organism>
<dbReference type="GeneID" id="17324798"/>
<sequence>MARDYGGFRFFREEKVEPNAFGGMPLAKRLGGVDAPVLVMVGEGDTRDFHQIAGEIWDGVANGWAEGVVAVPECGHFAVVEQYQAVAEQITAFWAAQEGAVQTDGVEGGLRKSPM</sequence>
<name>R7QFF4_CHOCR</name>
<dbReference type="KEGG" id="ccp:CHC_T00005424001"/>
<evidence type="ECO:0008006" key="3">
    <source>
        <dbReference type="Google" id="ProtNLM"/>
    </source>
</evidence>
<gene>
    <name evidence="1" type="ORF">CHC_T00005424001</name>
</gene>
<dbReference type="Proteomes" id="UP000012073">
    <property type="component" value="Unassembled WGS sequence"/>
</dbReference>
<dbReference type="Gene3D" id="3.40.50.1820">
    <property type="entry name" value="alpha/beta hydrolase"/>
    <property type="match status" value="1"/>
</dbReference>
<protein>
    <recommendedName>
        <fullName evidence="3">AB hydrolase-1 domain-containing protein</fullName>
    </recommendedName>
</protein>
<evidence type="ECO:0000313" key="2">
    <source>
        <dbReference type="Proteomes" id="UP000012073"/>
    </source>
</evidence>
<dbReference type="InterPro" id="IPR029058">
    <property type="entry name" value="AB_hydrolase_fold"/>
</dbReference>
<dbReference type="OrthoDB" id="433474at2759"/>
<dbReference type="AlphaFoldDB" id="R7QFF4"/>
<evidence type="ECO:0000313" key="1">
    <source>
        <dbReference type="EMBL" id="CDF37262.1"/>
    </source>
</evidence>
<dbReference type="EMBL" id="HG001823">
    <property type="protein sequence ID" value="CDF37262.1"/>
    <property type="molecule type" value="Genomic_DNA"/>
</dbReference>
<dbReference type="Gramene" id="CDF37262">
    <property type="protein sequence ID" value="CDF37262"/>
    <property type="gene ID" value="CHC_T00005424001"/>
</dbReference>
<accession>R7QFF4</accession>